<name>A0A645C533_9ZZZZ</name>
<evidence type="ECO:0000313" key="1">
    <source>
        <dbReference type="EMBL" id="MPM72307.1"/>
    </source>
</evidence>
<proteinExistence type="predicted"/>
<reference evidence="1" key="1">
    <citation type="submission" date="2019-08" db="EMBL/GenBank/DDBJ databases">
        <authorList>
            <person name="Kucharzyk K."/>
            <person name="Murdoch R.W."/>
            <person name="Higgins S."/>
            <person name="Loffler F."/>
        </authorList>
    </citation>
    <scope>NUCLEOTIDE SEQUENCE</scope>
</reference>
<sequence>MVLDRIPDHTDFLIETQPLVHPVCLIKNDLDRFNGPVVPDATDDVVVEAHQEQVLHELFAKIVVNTEDLFVSEGFFQNLVVSLCTFQVEAERFFHHDFLDQGAHTVKGCINLFDLVNGIFVERGLQGQVVDELHLCLCPHHLFELGGKQAHGVCVCHVVIQVVEMVCEGGGSTAVH</sequence>
<dbReference type="EMBL" id="VSSQ01024668">
    <property type="protein sequence ID" value="MPM72307.1"/>
    <property type="molecule type" value="Genomic_DNA"/>
</dbReference>
<organism evidence="1">
    <name type="scientific">bioreactor metagenome</name>
    <dbReference type="NCBI Taxonomy" id="1076179"/>
    <lineage>
        <taxon>unclassified sequences</taxon>
        <taxon>metagenomes</taxon>
        <taxon>ecological metagenomes</taxon>
    </lineage>
</organism>
<protein>
    <submittedName>
        <fullName evidence="1">Uncharacterized protein</fullName>
    </submittedName>
</protein>
<accession>A0A645C533</accession>
<gene>
    <name evidence="1" type="ORF">SDC9_119280</name>
</gene>
<comment type="caution">
    <text evidence="1">The sequence shown here is derived from an EMBL/GenBank/DDBJ whole genome shotgun (WGS) entry which is preliminary data.</text>
</comment>
<dbReference type="AlphaFoldDB" id="A0A645C533"/>